<organism evidence="2 3">
    <name type="scientific">Virgibacillus byunsanensis</name>
    <dbReference type="NCBI Taxonomy" id="570945"/>
    <lineage>
        <taxon>Bacteria</taxon>
        <taxon>Bacillati</taxon>
        <taxon>Bacillota</taxon>
        <taxon>Bacilli</taxon>
        <taxon>Bacillales</taxon>
        <taxon>Bacillaceae</taxon>
        <taxon>Virgibacillus</taxon>
    </lineage>
</organism>
<comment type="caution">
    <text evidence="2">The sequence shown here is derived from an EMBL/GenBank/DDBJ whole genome shotgun (WGS) entry which is preliminary data.</text>
</comment>
<dbReference type="Pfam" id="PF07870">
    <property type="entry name" value="DUF1657"/>
    <property type="match status" value="1"/>
</dbReference>
<dbReference type="EMBL" id="JBHTKJ010000067">
    <property type="protein sequence ID" value="MFD1040359.1"/>
    <property type="molecule type" value="Genomic_DNA"/>
</dbReference>
<keyword evidence="1" id="KW-0175">Coiled coil</keyword>
<evidence type="ECO:0000256" key="1">
    <source>
        <dbReference type="SAM" id="Coils"/>
    </source>
</evidence>
<keyword evidence="3" id="KW-1185">Reference proteome</keyword>
<accession>A0ABW3LTI2</accession>
<feature type="coiled-coil region" evidence="1">
    <location>
        <begin position="23"/>
        <end position="61"/>
    </location>
</feature>
<proteinExistence type="predicted"/>
<gene>
    <name evidence="2" type="ORF">ACFQ3N_18445</name>
</gene>
<evidence type="ECO:0000313" key="3">
    <source>
        <dbReference type="Proteomes" id="UP001597040"/>
    </source>
</evidence>
<evidence type="ECO:0000313" key="2">
    <source>
        <dbReference type="EMBL" id="MFD1040359.1"/>
    </source>
</evidence>
<reference evidence="3" key="1">
    <citation type="journal article" date="2019" name="Int. J. Syst. Evol. Microbiol.">
        <title>The Global Catalogue of Microorganisms (GCM) 10K type strain sequencing project: providing services to taxonomists for standard genome sequencing and annotation.</title>
        <authorList>
            <consortium name="The Broad Institute Genomics Platform"/>
            <consortium name="The Broad Institute Genome Sequencing Center for Infectious Disease"/>
            <person name="Wu L."/>
            <person name="Ma J."/>
        </authorList>
    </citation>
    <scope>NUCLEOTIDE SEQUENCE [LARGE SCALE GENOMIC DNA]</scope>
    <source>
        <strain evidence="3">CCUG 56754</strain>
    </source>
</reference>
<dbReference type="InterPro" id="IPR012452">
    <property type="entry name" value="DUF1657"/>
</dbReference>
<dbReference type="RefSeq" id="WP_390364367.1">
    <property type="nucleotide sequence ID" value="NZ_JBHTKJ010000067.1"/>
</dbReference>
<name>A0ABW3LTI2_9BACI</name>
<protein>
    <submittedName>
        <fullName evidence="2">DUF1657 domain-containing protein</fullName>
    </submittedName>
</protein>
<sequence>MTVQTQIQQALSAAQSVEASLTQFGLETQNEQAKQQFQQLSQQQKTIVQQLQARYDQVLEEEPQFKQNK</sequence>
<dbReference type="Proteomes" id="UP001597040">
    <property type="component" value="Unassembled WGS sequence"/>
</dbReference>